<keyword evidence="1" id="KW-0472">Membrane</keyword>
<reference evidence="2" key="1">
    <citation type="submission" date="2022-04" db="EMBL/GenBank/DDBJ databases">
        <title>Complete genome of Methanoplanus endosymbiosus DSM 3599.</title>
        <authorList>
            <person name="Chen S.-C."/>
            <person name="You Y.-T."/>
            <person name="Zhou Y.-Z."/>
            <person name="Lai M.-C."/>
        </authorList>
    </citation>
    <scope>NUCLEOTIDE SEQUENCE</scope>
    <source>
        <strain evidence="2">DSM 3599</strain>
    </source>
</reference>
<proteinExistence type="predicted"/>
<gene>
    <name evidence="2" type="ORF">L6E24_07055</name>
</gene>
<protein>
    <submittedName>
        <fullName evidence="2">Uncharacterized protein</fullName>
    </submittedName>
</protein>
<keyword evidence="1" id="KW-1133">Transmembrane helix</keyword>
<dbReference type="KEGG" id="mend:L6E24_07055"/>
<sequence length="209" mass="22345">MNNKSGYAILSVIVVLVIISVAVIYSGILSGNNSGDNPVENKDIIQIRGFSVNTDSTELTTSAKGTLFIKGSEGIPENIQIVAGIEIDPEDWGGVAFYIPDGWHISDITSSFPENKTGAMPPEYYVATWTPAEYESEWSAMIEVGRDHTFMPVGGGTGTVLIDLVPDKNAVNMSWNSNISVVVGSDEKNGVRICGTDSIGIPISVMDNK</sequence>
<organism evidence="2 3">
    <name type="scientific">Methanoplanus endosymbiosus</name>
    <dbReference type="NCBI Taxonomy" id="33865"/>
    <lineage>
        <taxon>Archaea</taxon>
        <taxon>Methanobacteriati</taxon>
        <taxon>Methanobacteriota</taxon>
        <taxon>Stenosarchaea group</taxon>
        <taxon>Methanomicrobia</taxon>
        <taxon>Methanomicrobiales</taxon>
        <taxon>Methanomicrobiaceae</taxon>
        <taxon>Methanoplanus</taxon>
    </lineage>
</organism>
<dbReference type="Proteomes" id="UP001060368">
    <property type="component" value="Chromosome"/>
</dbReference>
<evidence type="ECO:0000313" key="2">
    <source>
        <dbReference type="EMBL" id="UUX91145.1"/>
    </source>
</evidence>
<evidence type="ECO:0000256" key="1">
    <source>
        <dbReference type="SAM" id="Phobius"/>
    </source>
</evidence>
<name>A0A9E7PJM5_9EURY</name>
<feature type="transmembrane region" description="Helical" evidence="1">
    <location>
        <begin position="7"/>
        <end position="28"/>
    </location>
</feature>
<evidence type="ECO:0000313" key="3">
    <source>
        <dbReference type="Proteomes" id="UP001060368"/>
    </source>
</evidence>
<dbReference type="RefSeq" id="WP_257741297.1">
    <property type="nucleotide sequence ID" value="NZ_CP096115.1"/>
</dbReference>
<accession>A0A9E7PJM5</accession>
<keyword evidence="3" id="KW-1185">Reference proteome</keyword>
<keyword evidence="1" id="KW-0812">Transmembrane</keyword>
<dbReference type="EMBL" id="CP096115">
    <property type="protein sequence ID" value="UUX91145.1"/>
    <property type="molecule type" value="Genomic_DNA"/>
</dbReference>
<dbReference type="AlphaFoldDB" id="A0A9E7PJM5"/>
<dbReference type="GeneID" id="74307445"/>